<dbReference type="KEGG" id="dpf:ON006_03155"/>
<dbReference type="PANTHER" id="PTHR34580:SF9">
    <property type="entry name" value="SLL5097 PROTEIN"/>
    <property type="match status" value="1"/>
</dbReference>
<dbReference type="InterPro" id="IPR026881">
    <property type="entry name" value="WYL_dom"/>
</dbReference>
<dbReference type="AlphaFoldDB" id="A0A9E8NAD7"/>
<evidence type="ECO:0000313" key="4">
    <source>
        <dbReference type="Proteomes" id="UP001164653"/>
    </source>
</evidence>
<dbReference type="Pfam" id="PF25583">
    <property type="entry name" value="WCX"/>
    <property type="match status" value="1"/>
</dbReference>
<dbReference type="PROSITE" id="PS52050">
    <property type="entry name" value="WYL"/>
    <property type="match status" value="1"/>
</dbReference>
<dbReference type="Pfam" id="PF13280">
    <property type="entry name" value="WYL"/>
    <property type="match status" value="1"/>
</dbReference>
<dbReference type="Proteomes" id="UP001164653">
    <property type="component" value="Chromosome"/>
</dbReference>
<dbReference type="PANTHER" id="PTHR34580">
    <property type="match status" value="1"/>
</dbReference>
<dbReference type="EMBL" id="CP112998">
    <property type="protein sequence ID" value="WAC12964.1"/>
    <property type="molecule type" value="Genomic_DNA"/>
</dbReference>
<keyword evidence="4" id="KW-1185">Reference proteome</keyword>
<name>A0A9E8NAD7_9BACT</name>
<dbReference type="InterPro" id="IPR057727">
    <property type="entry name" value="WCX_dom"/>
</dbReference>
<feature type="domain" description="WYL" evidence="1">
    <location>
        <begin position="155"/>
        <end position="222"/>
    </location>
</feature>
<feature type="domain" description="WCX" evidence="2">
    <location>
        <begin position="254"/>
        <end position="331"/>
    </location>
</feature>
<evidence type="ECO:0000259" key="1">
    <source>
        <dbReference type="Pfam" id="PF13280"/>
    </source>
</evidence>
<accession>A0A9E8NAD7</accession>
<organism evidence="3 4">
    <name type="scientific">Dyadobacter pollutisoli</name>
    <dbReference type="NCBI Taxonomy" id="2910158"/>
    <lineage>
        <taxon>Bacteria</taxon>
        <taxon>Pseudomonadati</taxon>
        <taxon>Bacteroidota</taxon>
        <taxon>Cytophagia</taxon>
        <taxon>Cytophagales</taxon>
        <taxon>Spirosomataceae</taxon>
        <taxon>Dyadobacter</taxon>
    </lineage>
</organism>
<gene>
    <name evidence="3" type="ORF">ON006_03155</name>
</gene>
<dbReference type="RefSeq" id="WP_244825094.1">
    <property type="nucleotide sequence ID" value="NZ_CP112998.1"/>
</dbReference>
<proteinExistence type="predicted"/>
<protein>
    <submittedName>
        <fullName evidence="3">WYL domain-containing protein</fullName>
    </submittedName>
</protein>
<dbReference type="InterPro" id="IPR051534">
    <property type="entry name" value="CBASS_pafABC_assoc_protein"/>
</dbReference>
<sequence length="336" mass="39412">MASNKNALTRFHVLDKCFANPMKKYFIGDLIEACDQVLLEIDPNSNGIKRRQVLEDIKYMESTEGWSAPIDHCRDGKKVYYRYSDLNFSIDNQPLNQVELEQIKSAMQILSRFKGMPQFEWVNELAPKMEQSFLLEKGNQTIISFDNNQDLKGIEHLGKLFQSILYKRVLCISYQSFKSDRAKEYVFHPYYLKQYNNRWFVLGYYVELEKLTTFALDRITDISDSDIPYLQNEEYDFDEYFEDIVGVTRQENAEPEQIKLAFDLQIAPYVLSKPLHGTQKKVSLGDSELIISIEVIPNYELETLILSYGDRVRVLEPESFQSIIRTRLEKAVRLYC</sequence>
<evidence type="ECO:0000259" key="2">
    <source>
        <dbReference type="Pfam" id="PF25583"/>
    </source>
</evidence>
<reference evidence="3" key="1">
    <citation type="submission" date="2022-11" db="EMBL/GenBank/DDBJ databases">
        <title>Dyadobacter pollutisoli sp. nov., isolated from plastic dumped soil.</title>
        <authorList>
            <person name="Kim J.M."/>
            <person name="Kim K.R."/>
            <person name="Lee J.K."/>
            <person name="Hao L."/>
            <person name="Jeon C.O."/>
        </authorList>
    </citation>
    <scope>NUCLEOTIDE SEQUENCE</scope>
    <source>
        <strain evidence="3">U1</strain>
    </source>
</reference>
<evidence type="ECO:0000313" key="3">
    <source>
        <dbReference type="EMBL" id="WAC12964.1"/>
    </source>
</evidence>